<evidence type="ECO:0008006" key="3">
    <source>
        <dbReference type="Google" id="ProtNLM"/>
    </source>
</evidence>
<dbReference type="EMBL" id="JAME01000026">
    <property type="protein sequence ID" value="ETX27846.1"/>
    <property type="molecule type" value="Genomic_DNA"/>
</dbReference>
<name>X7F6W3_9RHOB</name>
<dbReference type="eggNOG" id="ENOG5032ZWN">
    <property type="taxonomic scope" value="Bacteria"/>
</dbReference>
<keyword evidence="2" id="KW-1185">Reference proteome</keyword>
<gene>
    <name evidence="1" type="ORF">RISW2_10965</name>
</gene>
<dbReference type="AlphaFoldDB" id="X7F6W3"/>
<sequence length="338" mass="37537">MRMEGRRLDTTLRHLGGCLRGAPLPGIDWPRLVALADAHFLGPRLHRALAQGGQAQGQDREALDYLETLDALNGARNRRLSAQLGELVDALQSRGIVPTILKGGAHLARCLGRDTLPSRMMRDLDLLIRADQGEDAARVLRACGYDRFAEDPGPHSMGCYFRPSDVGAVDMHVSLPPLVARLVPPGEMARRTTAIRAGSRVLTVPDASLQFVINLGHEMAHDEALVSGFVDLRYLLELIDLARDGAGDLDWDWIRATSGGWKLSLGLEVQDRMARHLGFAGFPGIGRTAMGRLLHERRLFKMAHRRIGQAEWRVIRHVNRLRHSVARHHRPTPLQSRV</sequence>
<reference evidence="1 2" key="1">
    <citation type="submission" date="2014-01" db="EMBL/GenBank/DDBJ databases">
        <title>Roseivivax isoporae LMG 25204 Genome Sequencing.</title>
        <authorList>
            <person name="Lai Q."/>
            <person name="Li G."/>
            <person name="Shao Z."/>
        </authorList>
    </citation>
    <scope>NUCLEOTIDE SEQUENCE [LARGE SCALE GENOMIC DNA]</scope>
    <source>
        <strain evidence="1 2">LMG 25204</strain>
    </source>
</reference>
<dbReference type="PATRIC" id="fig|1449351.3.peg.3249"/>
<proteinExistence type="predicted"/>
<evidence type="ECO:0000313" key="1">
    <source>
        <dbReference type="EMBL" id="ETX27846.1"/>
    </source>
</evidence>
<evidence type="ECO:0000313" key="2">
    <source>
        <dbReference type="Proteomes" id="UP000023430"/>
    </source>
</evidence>
<organism evidence="1 2">
    <name type="scientific">Roseivivax isoporae LMG 25204</name>
    <dbReference type="NCBI Taxonomy" id="1449351"/>
    <lineage>
        <taxon>Bacteria</taxon>
        <taxon>Pseudomonadati</taxon>
        <taxon>Pseudomonadota</taxon>
        <taxon>Alphaproteobacteria</taxon>
        <taxon>Rhodobacterales</taxon>
        <taxon>Roseobacteraceae</taxon>
        <taxon>Roseivivax</taxon>
    </lineage>
</organism>
<accession>X7F6W3</accession>
<protein>
    <recommendedName>
        <fullName evidence="3">Nucleotidyltransferase</fullName>
    </recommendedName>
</protein>
<dbReference type="InterPro" id="IPR039498">
    <property type="entry name" value="NTP_transf_5"/>
</dbReference>
<dbReference type="STRING" id="1449351.RISW2_10965"/>
<dbReference type="Proteomes" id="UP000023430">
    <property type="component" value="Unassembled WGS sequence"/>
</dbReference>
<dbReference type="Pfam" id="PF14907">
    <property type="entry name" value="NTP_transf_5"/>
    <property type="match status" value="1"/>
</dbReference>
<comment type="caution">
    <text evidence="1">The sequence shown here is derived from an EMBL/GenBank/DDBJ whole genome shotgun (WGS) entry which is preliminary data.</text>
</comment>